<accession>A0ABZ2M2N0</accession>
<dbReference type="EMBL" id="CP089984">
    <property type="protein sequence ID" value="WXB15657.1"/>
    <property type="molecule type" value="Genomic_DNA"/>
</dbReference>
<organism evidence="1 2">
    <name type="scientific">Pendulispora albinea</name>
    <dbReference type="NCBI Taxonomy" id="2741071"/>
    <lineage>
        <taxon>Bacteria</taxon>
        <taxon>Pseudomonadati</taxon>
        <taxon>Myxococcota</taxon>
        <taxon>Myxococcia</taxon>
        <taxon>Myxococcales</taxon>
        <taxon>Sorangiineae</taxon>
        <taxon>Pendulisporaceae</taxon>
        <taxon>Pendulispora</taxon>
    </lineage>
</organism>
<sequence>MSERAFPGGTLDVHDLLAIDREVERAVRAWRTWRKDLFHDPEAREDEDVFIVHRPVATKSLYDALADTPDPAGTKEALRRWIASLLQARLSRDADVAIARAIAAREASPDEVRLVSYREAWRGVVTETARGKSLAWFDAAAARGPALAPLHRERRQRRAEVLRRLGLETDGARGSHAELTPPELAHQDALARGILDATEDLAASLVREERKRESAPAPHPVDAIRISMARGAGEGWPARLTWRWLHELFDGWFTGASGLEEPPLPAALSGASFVRALAAFGQSFRTARFETKGTVPFVLRQDPHFVDKYRMGALMASLGASPVFQRRALGLGRDAALQQARALGTTLLFSLRLDAARVLLGGADDAVWDEITSRLFGVPAPRALAGVWPECRDDEGARLVGAATARPLAQSLVERFDEDWFRNPRASETLRARTLYPARAPIDGALVGGPPEETLEPSQTANGIGRAFEELFG</sequence>
<keyword evidence="2" id="KW-1185">Reference proteome</keyword>
<reference evidence="1 2" key="1">
    <citation type="submission" date="2021-12" db="EMBL/GenBank/DDBJ databases">
        <title>Discovery of the Pendulisporaceae a myxobacterial family with distinct sporulation behavior and unique specialized metabolism.</title>
        <authorList>
            <person name="Garcia R."/>
            <person name="Popoff A."/>
            <person name="Bader C.D."/>
            <person name="Loehr J."/>
            <person name="Walesch S."/>
            <person name="Walt C."/>
            <person name="Boldt J."/>
            <person name="Bunk B."/>
            <person name="Haeckl F.J.F.P.J."/>
            <person name="Gunesch A.P."/>
            <person name="Birkelbach J."/>
            <person name="Nuebel U."/>
            <person name="Pietschmann T."/>
            <person name="Bach T."/>
            <person name="Mueller R."/>
        </authorList>
    </citation>
    <scope>NUCLEOTIDE SEQUENCE [LARGE SCALE GENOMIC DNA]</scope>
    <source>
        <strain evidence="1 2">MSr11954</strain>
    </source>
</reference>
<protein>
    <submittedName>
        <fullName evidence="1">Uncharacterized protein</fullName>
    </submittedName>
</protein>
<evidence type="ECO:0000313" key="2">
    <source>
        <dbReference type="Proteomes" id="UP001370348"/>
    </source>
</evidence>
<gene>
    <name evidence="1" type="ORF">LZC94_48570</name>
</gene>
<evidence type="ECO:0000313" key="1">
    <source>
        <dbReference type="EMBL" id="WXB15657.1"/>
    </source>
</evidence>
<proteinExistence type="predicted"/>
<dbReference type="Proteomes" id="UP001370348">
    <property type="component" value="Chromosome"/>
</dbReference>
<name>A0ABZ2M2N0_9BACT</name>
<dbReference type="RefSeq" id="WP_394825292.1">
    <property type="nucleotide sequence ID" value="NZ_CP089984.1"/>
</dbReference>